<comment type="caution">
    <text evidence="1">The sequence shown here is derived from an EMBL/GenBank/DDBJ whole genome shotgun (WGS) entry which is preliminary data.</text>
</comment>
<protein>
    <submittedName>
        <fullName evidence="1">Uncharacterized protein</fullName>
    </submittedName>
</protein>
<organism evidence="1 2">
    <name type="scientific">Chara braunii</name>
    <name type="common">Braun's stonewort</name>
    <dbReference type="NCBI Taxonomy" id="69332"/>
    <lineage>
        <taxon>Eukaryota</taxon>
        <taxon>Viridiplantae</taxon>
        <taxon>Streptophyta</taxon>
        <taxon>Charophyceae</taxon>
        <taxon>Charales</taxon>
        <taxon>Characeae</taxon>
        <taxon>Chara</taxon>
    </lineage>
</organism>
<accession>A0A388L8Q0</accession>
<evidence type="ECO:0000313" key="1">
    <source>
        <dbReference type="EMBL" id="GBG78648.1"/>
    </source>
</evidence>
<gene>
    <name evidence="1" type="ORF">CBR_g27874</name>
</gene>
<reference evidence="1 2" key="1">
    <citation type="journal article" date="2018" name="Cell">
        <title>The Chara Genome: Secondary Complexity and Implications for Plant Terrestrialization.</title>
        <authorList>
            <person name="Nishiyama T."/>
            <person name="Sakayama H."/>
            <person name="Vries J.D."/>
            <person name="Buschmann H."/>
            <person name="Saint-Marcoux D."/>
            <person name="Ullrich K.K."/>
            <person name="Haas F.B."/>
            <person name="Vanderstraeten L."/>
            <person name="Becker D."/>
            <person name="Lang D."/>
            <person name="Vosolsobe S."/>
            <person name="Rombauts S."/>
            <person name="Wilhelmsson P.K.I."/>
            <person name="Janitza P."/>
            <person name="Kern R."/>
            <person name="Heyl A."/>
            <person name="Rumpler F."/>
            <person name="Villalobos L.I.A.C."/>
            <person name="Clay J.M."/>
            <person name="Skokan R."/>
            <person name="Toyoda A."/>
            <person name="Suzuki Y."/>
            <person name="Kagoshima H."/>
            <person name="Schijlen E."/>
            <person name="Tajeshwar N."/>
            <person name="Catarino B."/>
            <person name="Hetherington A.J."/>
            <person name="Saltykova A."/>
            <person name="Bonnot C."/>
            <person name="Breuninger H."/>
            <person name="Symeonidi A."/>
            <person name="Radhakrishnan G.V."/>
            <person name="Van Nieuwerburgh F."/>
            <person name="Deforce D."/>
            <person name="Chang C."/>
            <person name="Karol K.G."/>
            <person name="Hedrich R."/>
            <person name="Ulvskov P."/>
            <person name="Glockner G."/>
            <person name="Delwiche C.F."/>
            <person name="Petrasek J."/>
            <person name="Van de Peer Y."/>
            <person name="Friml J."/>
            <person name="Beilby M."/>
            <person name="Dolan L."/>
            <person name="Kohara Y."/>
            <person name="Sugano S."/>
            <person name="Fujiyama A."/>
            <person name="Delaux P.-M."/>
            <person name="Quint M."/>
            <person name="TheiBen G."/>
            <person name="Hagemann M."/>
            <person name="Harholt J."/>
            <person name="Dunand C."/>
            <person name="Zachgo S."/>
            <person name="Langdale J."/>
            <person name="Maumus F."/>
            <person name="Straeten D.V.D."/>
            <person name="Gould S.B."/>
            <person name="Rensing S.A."/>
        </authorList>
    </citation>
    <scope>NUCLEOTIDE SEQUENCE [LARGE SCALE GENOMIC DNA]</scope>
    <source>
        <strain evidence="1 2">S276</strain>
    </source>
</reference>
<dbReference type="Proteomes" id="UP000265515">
    <property type="component" value="Unassembled WGS sequence"/>
</dbReference>
<sequence>MVGSGGCKNGAWSNISTSEFPKRVSFGLEVTCVDKNLVANFEGMVDVRAVSTSGHASLGVSNALTSLTKKRIHLLYPVIEGRAFGVGMDLRWAEKVRWDTRMVSQVTVVGRHASGRKSRISSAAIREALQRAVRRARLVGGRGGGGSRETLGAEGEGEANINMHNFPSFSKKALDLEAKIGHGHMDGRKKTLPPNWKAKGRIMFVNNDGSTIELDDEFQAGIGSEAGSVEASGGGVVAVVTQKGALITEFDLTDDVTRSLVEAYREDQFMSEIIHRLEAKDGKTFVEFELVNGLLFLEKAGNKRLPHQQITSAGHVSRPHQQTMSAGHVSSDTSADSCATSAAEQCHVSSPLAWSFLTRSQTAAMDHKPGETAEAYQARMLVLITEAKQRSDAVAAAEKKKAEDAEKARLLAIEQQRQHDKAAAKAADEERSQRREKYGVVAADLYTKISWDDLKAVWHKWFQIEPSEIKAMDKLLTFEQGTMPSGDWIAEFQRLASTSDVPMGFTAIKHYFITRSCPVLGNALTHVEETLTTTVELFNKVAQIIVTKMEAKNLNRSFAAGPSKEQHRPKVVVVAATM</sequence>
<proteinExistence type="predicted"/>
<dbReference type="AlphaFoldDB" id="A0A388L8Q0"/>
<evidence type="ECO:0000313" key="2">
    <source>
        <dbReference type="Proteomes" id="UP000265515"/>
    </source>
</evidence>
<keyword evidence="2" id="KW-1185">Reference proteome</keyword>
<name>A0A388L8Q0_CHABU</name>
<dbReference type="EMBL" id="BFEA01000299">
    <property type="protein sequence ID" value="GBG78648.1"/>
    <property type="molecule type" value="Genomic_DNA"/>
</dbReference>
<dbReference type="Gramene" id="GBG78648">
    <property type="protein sequence ID" value="GBG78648"/>
    <property type="gene ID" value="CBR_g27874"/>
</dbReference>